<dbReference type="Proteomes" id="UP000674234">
    <property type="component" value="Unassembled WGS sequence"/>
</dbReference>
<evidence type="ECO:0000256" key="7">
    <source>
        <dbReference type="ARBA" id="ARBA00035120"/>
    </source>
</evidence>
<keyword evidence="10" id="KW-0813">Transport</keyword>
<comment type="caution">
    <text evidence="12">The sequence shown here is derived from an EMBL/GenBank/DDBJ whole genome shotgun (WGS) entry which is preliminary data.</text>
</comment>
<dbReference type="GO" id="GO:0140114">
    <property type="term" value="P:cellular detoxification of fluoride"/>
    <property type="evidence" value="ECO:0007669"/>
    <property type="project" value="UniProtKB-UniRule"/>
</dbReference>
<protein>
    <recommendedName>
        <fullName evidence="10">Fluoride-specific ion channel FluC</fullName>
    </recommendedName>
</protein>
<dbReference type="GO" id="GO:0005886">
    <property type="term" value="C:plasma membrane"/>
    <property type="evidence" value="ECO:0007669"/>
    <property type="project" value="UniProtKB-SubCell"/>
</dbReference>
<proteinExistence type="inferred from homology"/>
<dbReference type="GO" id="GO:0046872">
    <property type="term" value="F:metal ion binding"/>
    <property type="evidence" value="ECO:0007669"/>
    <property type="project" value="UniProtKB-KW"/>
</dbReference>
<keyword evidence="5 10" id="KW-0472">Membrane</keyword>
<evidence type="ECO:0000256" key="2">
    <source>
        <dbReference type="ARBA" id="ARBA00022475"/>
    </source>
</evidence>
<evidence type="ECO:0000256" key="8">
    <source>
        <dbReference type="ARBA" id="ARBA00035585"/>
    </source>
</evidence>
<dbReference type="AlphaFoldDB" id="A0A940WJ48"/>
<feature type="transmembrane region" description="Helical" evidence="10">
    <location>
        <begin position="105"/>
        <end position="123"/>
    </location>
</feature>
<keyword evidence="10" id="KW-0479">Metal-binding</keyword>
<dbReference type="Pfam" id="PF02537">
    <property type="entry name" value="CRCB"/>
    <property type="match status" value="1"/>
</dbReference>
<dbReference type="EMBL" id="JAFCNB010000012">
    <property type="protein sequence ID" value="MBP2706471.1"/>
    <property type="molecule type" value="Genomic_DNA"/>
</dbReference>
<evidence type="ECO:0000256" key="4">
    <source>
        <dbReference type="ARBA" id="ARBA00022989"/>
    </source>
</evidence>
<keyword evidence="10" id="KW-0915">Sodium</keyword>
<reference evidence="12" key="1">
    <citation type="submission" date="2021-02" db="EMBL/GenBank/DDBJ databases">
        <title>Draft genome sequence of Microbispora sp. RL4-1S isolated from rice leaves in Thailand.</title>
        <authorList>
            <person name="Muangham S."/>
            <person name="Duangmal K."/>
        </authorList>
    </citation>
    <scope>NUCLEOTIDE SEQUENCE</scope>
    <source>
        <strain evidence="12">RL4-1S</strain>
    </source>
</reference>
<comment type="similarity">
    <text evidence="7 10">Belongs to the fluoride channel Fluc/FEX (TC 1.A.43) family.</text>
</comment>
<evidence type="ECO:0000256" key="6">
    <source>
        <dbReference type="ARBA" id="ARBA00023303"/>
    </source>
</evidence>
<dbReference type="GO" id="GO:0062054">
    <property type="term" value="F:fluoride channel activity"/>
    <property type="evidence" value="ECO:0007669"/>
    <property type="project" value="UniProtKB-UniRule"/>
</dbReference>
<dbReference type="InterPro" id="IPR003691">
    <property type="entry name" value="FluC"/>
</dbReference>
<evidence type="ECO:0000256" key="1">
    <source>
        <dbReference type="ARBA" id="ARBA00004651"/>
    </source>
</evidence>
<feature type="transmembrane region" description="Helical" evidence="10">
    <location>
        <begin position="70"/>
        <end position="93"/>
    </location>
</feature>
<dbReference type="PANTHER" id="PTHR28259">
    <property type="entry name" value="FLUORIDE EXPORT PROTEIN 1-RELATED"/>
    <property type="match status" value="1"/>
</dbReference>
<comment type="subcellular location">
    <subcellularLocation>
        <location evidence="1 10">Cell membrane</location>
        <topology evidence="1 10">Multi-pass membrane protein</topology>
    </subcellularLocation>
</comment>
<evidence type="ECO:0000256" key="9">
    <source>
        <dbReference type="ARBA" id="ARBA00049940"/>
    </source>
</evidence>
<feature type="transmembrane region" description="Helical" evidence="10">
    <location>
        <begin position="135"/>
        <end position="158"/>
    </location>
</feature>
<keyword evidence="4 10" id="KW-1133">Transmembrane helix</keyword>
<feature type="binding site" evidence="10">
    <location>
        <position position="113"/>
    </location>
    <ligand>
        <name>Na(+)</name>
        <dbReference type="ChEBI" id="CHEBI:29101"/>
        <note>structural</note>
    </ligand>
</feature>
<gene>
    <name evidence="10" type="primary">fluC</name>
    <name evidence="10" type="synonym">crcB</name>
    <name evidence="12" type="ORF">JOL79_21920</name>
</gene>
<evidence type="ECO:0000256" key="5">
    <source>
        <dbReference type="ARBA" id="ARBA00023136"/>
    </source>
</evidence>
<dbReference type="HAMAP" id="MF_00454">
    <property type="entry name" value="FluC"/>
    <property type="match status" value="1"/>
</dbReference>
<feature type="compositionally biased region" description="Polar residues" evidence="11">
    <location>
        <begin position="8"/>
        <end position="18"/>
    </location>
</feature>
<evidence type="ECO:0000313" key="12">
    <source>
        <dbReference type="EMBL" id="MBP2706471.1"/>
    </source>
</evidence>
<feature type="region of interest" description="Disordered" evidence="11">
    <location>
        <begin position="1"/>
        <end position="22"/>
    </location>
</feature>
<name>A0A940WJ48_9ACTN</name>
<dbReference type="PANTHER" id="PTHR28259:SF1">
    <property type="entry name" value="FLUORIDE EXPORT PROTEIN 1-RELATED"/>
    <property type="match status" value="1"/>
</dbReference>
<accession>A0A940WJ48</accession>
<comment type="catalytic activity">
    <reaction evidence="8">
        <text>fluoride(in) = fluoride(out)</text>
        <dbReference type="Rhea" id="RHEA:76159"/>
        <dbReference type="ChEBI" id="CHEBI:17051"/>
    </reaction>
    <physiologicalReaction direction="left-to-right" evidence="8">
        <dbReference type="Rhea" id="RHEA:76160"/>
    </physiologicalReaction>
</comment>
<keyword evidence="13" id="KW-1185">Reference proteome</keyword>
<evidence type="ECO:0000256" key="3">
    <source>
        <dbReference type="ARBA" id="ARBA00022692"/>
    </source>
</evidence>
<keyword evidence="2 10" id="KW-1003">Cell membrane</keyword>
<organism evidence="12 13">
    <name type="scientific">Microbispora oryzae</name>
    <dbReference type="NCBI Taxonomy" id="2806554"/>
    <lineage>
        <taxon>Bacteria</taxon>
        <taxon>Bacillati</taxon>
        <taxon>Actinomycetota</taxon>
        <taxon>Actinomycetes</taxon>
        <taxon>Streptosporangiales</taxon>
        <taxon>Streptosporangiaceae</taxon>
        <taxon>Microbispora</taxon>
    </lineage>
</organism>
<keyword evidence="3 10" id="KW-0812">Transmembrane</keyword>
<keyword evidence="6 10" id="KW-0407">Ion channel</keyword>
<evidence type="ECO:0000256" key="10">
    <source>
        <dbReference type="HAMAP-Rule" id="MF_00454"/>
    </source>
</evidence>
<evidence type="ECO:0000313" key="13">
    <source>
        <dbReference type="Proteomes" id="UP000674234"/>
    </source>
</evidence>
<feature type="binding site" evidence="10">
    <location>
        <position position="116"/>
    </location>
    <ligand>
        <name>Na(+)</name>
        <dbReference type="ChEBI" id="CHEBI:29101"/>
        <note>structural</note>
    </ligand>
</feature>
<evidence type="ECO:0000256" key="11">
    <source>
        <dbReference type="SAM" id="MobiDB-lite"/>
    </source>
</evidence>
<dbReference type="RefSeq" id="WP_210157753.1">
    <property type="nucleotide sequence ID" value="NZ_JAFCNB010000012.1"/>
</dbReference>
<comment type="activity regulation">
    <text evidence="10">Na(+) is not transported, but it plays an essential structural role and its presence is essential for fluoride channel function.</text>
</comment>
<comment type="function">
    <text evidence="9 10">Fluoride-specific ion channel. Important for reducing fluoride concentration in the cell, thus reducing its toxicity.</text>
</comment>
<sequence length="175" mass="17843">MREPFPSVDSSTGPSAGSSVDPDVDLRVAAERAETLPSPLPVLAAISAGGVAGALGRYGISVALPHDPHAFAWSTFLINVSGCLLIGVLMVLIGDVWGGRRLLRPFLGVGVLGGYTTFSTYVVDVHQSLAAGETGMALAYLVSTLAGALTAVWAGAAATSWAIRACRGGHPEGRS</sequence>
<keyword evidence="10" id="KW-0406">Ion transport</keyword>